<comment type="catalytic activity">
    <reaction evidence="18 19">
        <text>UDP-N-acetyl-alpha-D-muramate + NADP(+) = UDP-N-acetyl-3-O-(1-carboxyvinyl)-alpha-D-glucosamine + NADPH + H(+)</text>
        <dbReference type="Rhea" id="RHEA:12248"/>
        <dbReference type="ChEBI" id="CHEBI:15378"/>
        <dbReference type="ChEBI" id="CHEBI:57783"/>
        <dbReference type="ChEBI" id="CHEBI:58349"/>
        <dbReference type="ChEBI" id="CHEBI:68483"/>
        <dbReference type="ChEBI" id="CHEBI:70757"/>
        <dbReference type="EC" id="1.3.1.98"/>
    </reaction>
</comment>
<dbReference type="SUPFAM" id="SSF56194">
    <property type="entry name" value="Uridine diphospho-N-Acetylenolpyruvylglucosamine reductase, MurB, C-terminal domain"/>
    <property type="match status" value="1"/>
</dbReference>
<dbReference type="NCBIfam" id="TIGR00179">
    <property type="entry name" value="murB"/>
    <property type="match status" value="1"/>
</dbReference>
<evidence type="ECO:0000256" key="9">
    <source>
        <dbReference type="ARBA" id="ARBA00022630"/>
    </source>
</evidence>
<evidence type="ECO:0000256" key="2">
    <source>
        <dbReference type="ARBA" id="ARBA00003921"/>
    </source>
</evidence>
<keyword evidence="8 19" id="KW-0132">Cell division</keyword>
<keyword evidence="9 19" id="KW-0285">Flavoprotein</keyword>
<evidence type="ECO:0000256" key="4">
    <source>
        <dbReference type="ARBA" id="ARBA00004752"/>
    </source>
</evidence>
<evidence type="ECO:0000256" key="12">
    <source>
        <dbReference type="ARBA" id="ARBA00022960"/>
    </source>
</evidence>
<keyword evidence="15 19" id="KW-0131">Cell cycle</keyword>
<dbReference type="UniPathway" id="UPA00219"/>
<accession>A0A0U5AZL2</accession>
<dbReference type="KEGG" id="cthi:THC_0786"/>
<dbReference type="InterPro" id="IPR003170">
    <property type="entry name" value="MurB"/>
</dbReference>
<evidence type="ECO:0000256" key="5">
    <source>
        <dbReference type="ARBA" id="ARBA00012518"/>
    </source>
</evidence>
<comment type="subcellular location">
    <subcellularLocation>
        <location evidence="3 19">Cytoplasm</location>
    </subcellularLocation>
</comment>
<dbReference type="InterPro" id="IPR016167">
    <property type="entry name" value="FAD-bd_PCMH_sub1"/>
</dbReference>
<dbReference type="InterPro" id="IPR016169">
    <property type="entry name" value="FAD-bd_PCMH_sub2"/>
</dbReference>
<dbReference type="Gene3D" id="3.30.43.10">
    <property type="entry name" value="Uridine Diphospho-n-acetylenolpyruvylglucosamine Reductase, domain 2"/>
    <property type="match status" value="1"/>
</dbReference>
<feature type="domain" description="FAD-binding PCMH-type" evidence="20">
    <location>
        <begin position="32"/>
        <end position="196"/>
    </location>
</feature>
<dbReference type="Gene3D" id="3.30.465.10">
    <property type="match status" value="1"/>
</dbReference>
<dbReference type="GO" id="GO:0051301">
    <property type="term" value="P:cell division"/>
    <property type="evidence" value="ECO:0007669"/>
    <property type="project" value="UniProtKB-KW"/>
</dbReference>
<evidence type="ECO:0000256" key="18">
    <source>
        <dbReference type="ARBA" id="ARBA00048914"/>
    </source>
</evidence>
<dbReference type="InterPro" id="IPR016166">
    <property type="entry name" value="FAD-bd_PCMH"/>
</dbReference>
<evidence type="ECO:0000256" key="8">
    <source>
        <dbReference type="ARBA" id="ARBA00022618"/>
    </source>
</evidence>
<evidence type="ECO:0000256" key="7">
    <source>
        <dbReference type="ARBA" id="ARBA00022490"/>
    </source>
</evidence>
<evidence type="ECO:0000256" key="10">
    <source>
        <dbReference type="ARBA" id="ARBA00022827"/>
    </source>
</evidence>
<feature type="active site" description="Proton donor" evidence="19">
    <location>
        <position position="225"/>
    </location>
</feature>
<dbReference type="InterPro" id="IPR006094">
    <property type="entry name" value="Oxid_FAD_bind_N"/>
</dbReference>
<gene>
    <name evidence="19" type="primary">murB</name>
    <name evidence="21" type="ORF">THC_0786</name>
</gene>
<organism evidence="21 22">
    <name type="scientific">Caldimicrobium thiodismutans</name>
    <dbReference type="NCBI Taxonomy" id="1653476"/>
    <lineage>
        <taxon>Bacteria</taxon>
        <taxon>Pseudomonadati</taxon>
        <taxon>Thermodesulfobacteriota</taxon>
        <taxon>Thermodesulfobacteria</taxon>
        <taxon>Thermodesulfobacteriales</taxon>
        <taxon>Thermodesulfobacteriaceae</taxon>
        <taxon>Caldimicrobium</taxon>
    </lineage>
</organism>
<evidence type="ECO:0000256" key="19">
    <source>
        <dbReference type="HAMAP-Rule" id="MF_00037"/>
    </source>
</evidence>
<evidence type="ECO:0000256" key="3">
    <source>
        <dbReference type="ARBA" id="ARBA00004496"/>
    </source>
</evidence>
<feature type="active site" evidence="19">
    <location>
        <position position="178"/>
    </location>
</feature>
<dbReference type="SUPFAM" id="SSF56176">
    <property type="entry name" value="FAD-binding/transporter-associated domain-like"/>
    <property type="match status" value="1"/>
</dbReference>
<dbReference type="GO" id="GO:0071555">
    <property type="term" value="P:cell wall organization"/>
    <property type="evidence" value="ECO:0007669"/>
    <property type="project" value="UniProtKB-KW"/>
</dbReference>
<dbReference type="HAMAP" id="MF_00037">
    <property type="entry name" value="MurB"/>
    <property type="match status" value="1"/>
</dbReference>
<dbReference type="PANTHER" id="PTHR21071:SF4">
    <property type="entry name" value="UDP-N-ACETYLENOLPYRUVOYLGLUCOSAMINE REDUCTASE"/>
    <property type="match status" value="1"/>
</dbReference>
<dbReference type="Pfam" id="PF02873">
    <property type="entry name" value="MurB_C"/>
    <property type="match status" value="1"/>
</dbReference>
<feature type="active site" evidence="19">
    <location>
        <position position="295"/>
    </location>
</feature>
<proteinExistence type="inferred from homology"/>
<dbReference type="Gene3D" id="3.90.78.10">
    <property type="entry name" value="UDP-N-acetylenolpyruvoylglucosamine reductase, C-terminal domain"/>
    <property type="match status" value="1"/>
</dbReference>
<dbReference type="InterPro" id="IPR011601">
    <property type="entry name" value="MurB_C"/>
</dbReference>
<keyword evidence="16 19" id="KW-0961">Cell wall biogenesis/degradation</keyword>
<dbReference type="GO" id="GO:0008360">
    <property type="term" value="P:regulation of cell shape"/>
    <property type="evidence" value="ECO:0007669"/>
    <property type="project" value="UniProtKB-KW"/>
</dbReference>
<evidence type="ECO:0000256" key="15">
    <source>
        <dbReference type="ARBA" id="ARBA00023306"/>
    </source>
</evidence>
<keyword evidence="7 19" id="KW-0963">Cytoplasm</keyword>
<dbReference type="EC" id="1.3.1.98" evidence="5 19"/>
<keyword evidence="11 19" id="KW-0521">NADP</keyword>
<dbReference type="GO" id="GO:0071949">
    <property type="term" value="F:FAD binding"/>
    <property type="evidence" value="ECO:0007669"/>
    <property type="project" value="InterPro"/>
</dbReference>
<evidence type="ECO:0000256" key="6">
    <source>
        <dbReference type="ARBA" id="ARBA00015188"/>
    </source>
</evidence>
<dbReference type="STRING" id="1653476.THC_0786"/>
<evidence type="ECO:0000313" key="22">
    <source>
        <dbReference type="Proteomes" id="UP000068196"/>
    </source>
</evidence>
<sequence>MQWLKGLDRYLKDLGINFKEREPLAPYTTIKIGGSSERVVFPEDKEKLVKLLSFLEKEGMPFYVMGGGSNLLPADSGYEGVVIMLKSLKGIEVLSQGQTLRLRVLAGTTLNSLIRVAYEMGYSGFEFLAGVPATLGGAVRMNAGAFGKSTSLLVKRVEIYRKGKIEELEPKEGDWTYRAFRPDGVILASEIEFEKSSKDEIKRHLQEIWAKRRATQPVTEKTFGSVFKNPPCCYAGAMIESVGLKGYRIGEAKISEKHANFIVNEGRARAEDVLKLMKLAQEKVYENFRVLLEPEVKFLGLKDAELF</sequence>
<comment type="cofactor">
    <cofactor evidence="1 19">
        <name>FAD</name>
        <dbReference type="ChEBI" id="CHEBI:57692"/>
    </cofactor>
</comment>
<comment type="similarity">
    <text evidence="19">Belongs to the MurB family.</text>
</comment>
<evidence type="ECO:0000313" key="21">
    <source>
        <dbReference type="EMBL" id="BAU23177.1"/>
    </source>
</evidence>
<protein>
    <recommendedName>
        <fullName evidence="6 19">UDP-N-acetylenolpyruvoylglucosamine reductase</fullName>
        <ecNumber evidence="5 19">1.3.1.98</ecNumber>
    </recommendedName>
    <alternativeName>
        <fullName evidence="17 19">UDP-N-acetylmuramate dehydrogenase</fullName>
    </alternativeName>
</protein>
<dbReference type="Proteomes" id="UP000068196">
    <property type="component" value="Chromosome"/>
</dbReference>
<dbReference type="RefSeq" id="WP_068513616.1">
    <property type="nucleotide sequence ID" value="NZ_AP014945.1"/>
</dbReference>
<evidence type="ECO:0000259" key="20">
    <source>
        <dbReference type="PROSITE" id="PS51387"/>
    </source>
</evidence>
<keyword evidence="22" id="KW-1185">Reference proteome</keyword>
<dbReference type="InterPro" id="IPR036318">
    <property type="entry name" value="FAD-bd_PCMH-like_sf"/>
</dbReference>
<keyword evidence="10 19" id="KW-0274">FAD</keyword>
<dbReference type="PATRIC" id="fig|1653476.3.peg.816"/>
<keyword evidence="14 19" id="KW-0560">Oxidoreductase</keyword>
<keyword evidence="13 19" id="KW-0573">Peptidoglycan synthesis</keyword>
<dbReference type="PROSITE" id="PS51387">
    <property type="entry name" value="FAD_PCMH"/>
    <property type="match status" value="1"/>
</dbReference>
<evidence type="ECO:0000256" key="11">
    <source>
        <dbReference type="ARBA" id="ARBA00022857"/>
    </source>
</evidence>
<dbReference type="GO" id="GO:0009252">
    <property type="term" value="P:peptidoglycan biosynthetic process"/>
    <property type="evidence" value="ECO:0007669"/>
    <property type="project" value="UniProtKB-UniRule"/>
</dbReference>
<reference evidence="21 22" key="1">
    <citation type="journal article" date="2016" name="Int. J. Syst. Evol. Microbiol.">
        <title>Caldimicrobium thiodismutans sp. nov., a sulfur-disproportionating bacterium isolated from a hot spring, and emended description of the genus Caldimicrobium.</title>
        <authorList>
            <person name="Kojima H."/>
            <person name="Umezawa K."/>
            <person name="Fukui M."/>
        </authorList>
    </citation>
    <scope>NUCLEOTIDE SEQUENCE [LARGE SCALE GENOMIC DNA]</scope>
    <source>
        <strain evidence="21 22">TF1</strain>
    </source>
</reference>
<dbReference type="NCBIfam" id="NF010480">
    <property type="entry name" value="PRK13905.1"/>
    <property type="match status" value="1"/>
</dbReference>
<name>A0A0U5AZL2_9BACT</name>
<comment type="pathway">
    <text evidence="4 19">Cell wall biogenesis; peptidoglycan biosynthesis.</text>
</comment>
<dbReference type="PANTHER" id="PTHR21071">
    <property type="entry name" value="UDP-N-ACETYLENOLPYRUVOYLGLUCOSAMINE REDUCTASE"/>
    <property type="match status" value="1"/>
</dbReference>
<dbReference type="GO" id="GO:0008762">
    <property type="term" value="F:UDP-N-acetylmuramate dehydrogenase activity"/>
    <property type="evidence" value="ECO:0007669"/>
    <property type="project" value="UniProtKB-UniRule"/>
</dbReference>
<keyword evidence="12 19" id="KW-0133">Cell shape</keyword>
<evidence type="ECO:0000256" key="1">
    <source>
        <dbReference type="ARBA" id="ARBA00001974"/>
    </source>
</evidence>
<dbReference type="EMBL" id="AP014945">
    <property type="protein sequence ID" value="BAU23177.1"/>
    <property type="molecule type" value="Genomic_DNA"/>
</dbReference>
<evidence type="ECO:0000256" key="17">
    <source>
        <dbReference type="ARBA" id="ARBA00031026"/>
    </source>
</evidence>
<evidence type="ECO:0000256" key="16">
    <source>
        <dbReference type="ARBA" id="ARBA00023316"/>
    </source>
</evidence>
<reference evidence="22" key="2">
    <citation type="journal article" date="2016" name="Int. J. Syst. Evol. Microbiol.">
        <title>Caldimicrobium thiodismutans sp. nov., a sulfur-disproportionating bacterium isolated from a hot spring.</title>
        <authorList>
            <person name="Kojima H."/>
            <person name="Umezawa K."/>
            <person name="Fukui M."/>
        </authorList>
    </citation>
    <scope>NUCLEOTIDE SEQUENCE [LARGE SCALE GENOMIC DNA]</scope>
    <source>
        <strain evidence="22">TF1</strain>
    </source>
</reference>
<dbReference type="InterPro" id="IPR036635">
    <property type="entry name" value="MurB_C_sf"/>
</dbReference>
<dbReference type="AlphaFoldDB" id="A0A0U5AZL2"/>
<comment type="function">
    <text evidence="2 19">Cell wall formation.</text>
</comment>
<evidence type="ECO:0000256" key="14">
    <source>
        <dbReference type="ARBA" id="ARBA00023002"/>
    </source>
</evidence>
<dbReference type="OrthoDB" id="9804753at2"/>
<dbReference type="GO" id="GO:0005829">
    <property type="term" value="C:cytosol"/>
    <property type="evidence" value="ECO:0007669"/>
    <property type="project" value="TreeGrafter"/>
</dbReference>
<dbReference type="Pfam" id="PF01565">
    <property type="entry name" value="FAD_binding_4"/>
    <property type="match status" value="1"/>
</dbReference>
<evidence type="ECO:0000256" key="13">
    <source>
        <dbReference type="ARBA" id="ARBA00022984"/>
    </source>
</evidence>